<gene>
    <name evidence="1" type="ORF">GCM10011415_28330</name>
</gene>
<reference evidence="1" key="2">
    <citation type="submission" date="2020-09" db="EMBL/GenBank/DDBJ databases">
        <authorList>
            <person name="Sun Q."/>
            <person name="Zhou Y."/>
        </authorList>
    </citation>
    <scope>NUCLEOTIDE SEQUENCE</scope>
    <source>
        <strain evidence="1">CGMCC 1.15762</strain>
    </source>
</reference>
<evidence type="ECO:0000313" key="2">
    <source>
        <dbReference type="Proteomes" id="UP000617145"/>
    </source>
</evidence>
<name>A0A8J3EHE7_9RHOB</name>
<reference evidence="1" key="1">
    <citation type="journal article" date="2014" name="Int. J. Syst. Evol. Microbiol.">
        <title>Complete genome sequence of Corynebacterium casei LMG S-19264T (=DSM 44701T), isolated from a smear-ripened cheese.</title>
        <authorList>
            <consortium name="US DOE Joint Genome Institute (JGI-PGF)"/>
            <person name="Walter F."/>
            <person name="Albersmeier A."/>
            <person name="Kalinowski J."/>
            <person name="Ruckert C."/>
        </authorList>
    </citation>
    <scope>NUCLEOTIDE SEQUENCE</scope>
    <source>
        <strain evidence="1">CGMCC 1.15762</strain>
    </source>
</reference>
<protein>
    <submittedName>
        <fullName evidence="1">Uncharacterized protein</fullName>
    </submittedName>
</protein>
<dbReference type="Proteomes" id="UP000617145">
    <property type="component" value="Unassembled WGS sequence"/>
</dbReference>
<comment type="caution">
    <text evidence="1">The sequence shown here is derived from an EMBL/GenBank/DDBJ whole genome shotgun (WGS) entry which is preliminary data.</text>
</comment>
<proteinExistence type="predicted"/>
<dbReference type="AlphaFoldDB" id="A0A8J3EHE7"/>
<accession>A0A8J3EHE7</accession>
<organism evidence="1 2">
    <name type="scientific">Salipiger pallidus</name>
    <dbReference type="NCBI Taxonomy" id="1775170"/>
    <lineage>
        <taxon>Bacteria</taxon>
        <taxon>Pseudomonadati</taxon>
        <taxon>Pseudomonadota</taxon>
        <taxon>Alphaproteobacteria</taxon>
        <taxon>Rhodobacterales</taxon>
        <taxon>Roseobacteraceae</taxon>
        <taxon>Salipiger</taxon>
    </lineage>
</organism>
<sequence>MEACMPRTVIFPEEAAFLTDPAAATSDHIKRLDIWLQAKARQGHPITAEAGNRLHDLDQRITGRTDFVVIEPHSDPDPLPPAPAVADSEYSRRTGLIRAAIASMATRRTGDDAA</sequence>
<evidence type="ECO:0000313" key="1">
    <source>
        <dbReference type="EMBL" id="GGG77733.1"/>
    </source>
</evidence>
<dbReference type="EMBL" id="BMJV01000005">
    <property type="protein sequence ID" value="GGG77733.1"/>
    <property type="molecule type" value="Genomic_DNA"/>
</dbReference>
<keyword evidence="2" id="KW-1185">Reference proteome</keyword>